<evidence type="ECO:0000313" key="2">
    <source>
        <dbReference type="WBParaSite" id="ACRNAN_scaffold15033.g31556.t1"/>
    </source>
</evidence>
<dbReference type="Proteomes" id="UP000887540">
    <property type="component" value="Unplaced"/>
</dbReference>
<name>A0A914CV38_9BILA</name>
<dbReference type="AlphaFoldDB" id="A0A914CV38"/>
<protein>
    <submittedName>
        <fullName evidence="2">Uncharacterized protein</fullName>
    </submittedName>
</protein>
<proteinExistence type="predicted"/>
<evidence type="ECO:0000313" key="1">
    <source>
        <dbReference type="Proteomes" id="UP000887540"/>
    </source>
</evidence>
<sequence length="138" mass="15405">MVDQLHELLSKITSAGGMSLEVKALTQLIKTKVLPLLHVISPKEEEQARSIVISGHPESNEPTLFKRNSNDKLAFFAICDEINEAICATVYRIDQKNNDPNKPRLIKVTLVNRRMQHGLINAAKNLYAIDAEKAAVFV</sequence>
<dbReference type="WBParaSite" id="ACRNAN_scaffold15033.g31556.t1">
    <property type="protein sequence ID" value="ACRNAN_scaffold15033.g31556.t1"/>
    <property type="gene ID" value="ACRNAN_scaffold15033.g31556"/>
</dbReference>
<accession>A0A914CV38</accession>
<keyword evidence="1" id="KW-1185">Reference proteome</keyword>
<organism evidence="1 2">
    <name type="scientific">Acrobeloides nanus</name>
    <dbReference type="NCBI Taxonomy" id="290746"/>
    <lineage>
        <taxon>Eukaryota</taxon>
        <taxon>Metazoa</taxon>
        <taxon>Ecdysozoa</taxon>
        <taxon>Nematoda</taxon>
        <taxon>Chromadorea</taxon>
        <taxon>Rhabditida</taxon>
        <taxon>Tylenchina</taxon>
        <taxon>Cephalobomorpha</taxon>
        <taxon>Cephaloboidea</taxon>
        <taxon>Cephalobidae</taxon>
        <taxon>Acrobeloides</taxon>
    </lineage>
</organism>
<reference evidence="2" key="1">
    <citation type="submission" date="2022-11" db="UniProtKB">
        <authorList>
            <consortium name="WormBaseParasite"/>
        </authorList>
    </citation>
    <scope>IDENTIFICATION</scope>
</reference>